<dbReference type="CDD" id="cd00076">
    <property type="entry name" value="HFD_SF"/>
    <property type="match status" value="1"/>
</dbReference>
<evidence type="ECO:0000256" key="1">
    <source>
        <dbReference type="SAM" id="MobiDB-lite"/>
    </source>
</evidence>
<name>A0A1Z5K127_FISSO</name>
<protein>
    <recommendedName>
        <fullName evidence="4">Transcription initiation factor TFIID subunit 8</fullName>
    </recommendedName>
</protein>
<accession>A0A1Z5K127</accession>
<feature type="region of interest" description="Disordered" evidence="1">
    <location>
        <begin position="128"/>
        <end position="152"/>
    </location>
</feature>
<feature type="region of interest" description="Disordered" evidence="1">
    <location>
        <begin position="227"/>
        <end position="248"/>
    </location>
</feature>
<keyword evidence="3" id="KW-1185">Reference proteome</keyword>
<reference evidence="2 3" key="1">
    <citation type="journal article" date="2015" name="Plant Cell">
        <title>Oil accumulation by the oleaginous diatom Fistulifera solaris as revealed by the genome and transcriptome.</title>
        <authorList>
            <person name="Tanaka T."/>
            <person name="Maeda Y."/>
            <person name="Veluchamy A."/>
            <person name="Tanaka M."/>
            <person name="Abida H."/>
            <person name="Marechal E."/>
            <person name="Bowler C."/>
            <person name="Muto M."/>
            <person name="Sunaga Y."/>
            <person name="Tanaka M."/>
            <person name="Yoshino T."/>
            <person name="Taniguchi T."/>
            <person name="Fukuda Y."/>
            <person name="Nemoto M."/>
            <person name="Matsumoto M."/>
            <person name="Wong P.S."/>
            <person name="Aburatani S."/>
            <person name="Fujibuchi W."/>
        </authorList>
    </citation>
    <scope>NUCLEOTIDE SEQUENCE [LARGE SCALE GENOMIC DNA]</scope>
    <source>
        <strain evidence="2 3">JPCC DA0580</strain>
    </source>
</reference>
<dbReference type="OrthoDB" id="48401at2759"/>
<gene>
    <name evidence="2" type="ORF">FisN_11Lh286</name>
</gene>
<comment type="caution">
    <text evidence="2">The sequence shown here is derived from an EMBL/GenBank/DDBJ whole genome shotgun (WGS) entry which is preliminary data.</text>
</comment>
<dbReference type="EMBL" id="BDSP01000140">
    <property type="protein sequence ID" value="GAX19842.1"/>
    <property type="molecule type" value="Genomic_DNA"/>
</dbReference>
<proteinExistence type="predicted"/>
<evidence type="ECO:0008006" key="4">
    <source>
        <dbReference type="Google" id="ProtNLM"/>
    </source>
</evidence>
<dbReference type="Proteomes" id="UP000198406">
    <property type="component" value="Unassembled WGS sequence"/>
</dbReference>
<organism evidence="2 3">
    <name type="scientific">Fistulifera solaris</name>
    <name type="common">Oleaginous diatom</name>
    <dbReference type="NCBI Taxonomy" id="1519565"/>
    <lineage>
        <taxon>Eukaryota</taxon>
        <taxon>Sar</taxon>
        <taxon>Stramenopiles</taxon>
        <taxon>Ochrophyta</taxon>
        <taxon>Bacillariophyta</taxon>
        <taxon>Bacillariophyceae</taxon>
        <taxon>Bacillariophycidae</taxon>
        <taxon>Naviculales</taxon>
        <taxon>Naviculaceae</taxon>
        <taxon>Fistulifera</taxon>
    </lineage>
</organism>
<evidence type="ECO:0000313" key="2">
    <source>
        <dbReference type="EMBL" id="GAX19842.1"/>
    </source>
</evidence>
<evidence type="ECO:0000313" key="3">
    <source>
        <dbReference type="Proteomes" id="UP000198406"/>
    </source>
</evidence>
<dbReference type="AlphaFoldDB" id="A0A1Z5K127"/>
<dbReference type="InParanoid" id="A0A1Z5K127"/>
<sequence>MQHASDDIYCALIARRAVARAALHLGIADMTAEALDVLGDILLEFLNRLGQSIGYTVEASGRSSAHVHVLDALRAVEFCTTTAVTQIHFSPRHKDDHLVVTNTTTTRDTSWKGLATFLLGPDWMQEENNVQRSSERTGGGGGGKVGPRSTAHAGWHAPYPEEIPYFPIVANPALIANPHSLQPKEELQTIVIEQKTKKYGVMSEVSETIPVSDNLPETLFQTTWGSLLHPHENQKRKRENETEESVSKKVKLTDNTIKASKVLDLPPQHYDYYLPSYYPPLPRTATPARTIVVEAPSAAQNPVTATNLHGVRSSLVQWNNKEWGTIAEEEGRGVGGVEGPTVTAGMEDVPVQPHIVPLGRASGSRVSRILEGSMEMGT</sequence>